<dbReference type="GeneID" id="59331869"/>
<feature type="region of interest" description="Disordered" evidence="3">
    <location>
        <begin position="1"/>
        <end position="272"/>
    </location>
</feature>
<feature type="compositionally biased region" description="Basic and acidic residues" evidence="3">
    <location>
        <begin position="262"/>
        <end position="272"/>
    </location>
</feature>
<dbReference type="SUPFAM" id="SSF54928">
    <property type="entry name" value="RNA-binding domain, RBD"/>
    <property type="match status" value="2"/>
</dbReference>
<proteinExistence type="predicted"/>
<dbReference type="InterPro" id="IPR052462">
    <property type="entry name" value="SLIRP/GR-RBP-like"/>
</dbReference>
<feature type="compositionally biased region" description="Basic and acidic residues" evidence="3">
    <location>
        <begin position="11"/>
        <end position="20"/>
    </location>
</feature>
<accession>A0A8H6F9V5</accession>
<feature type="compositionally biased region" description="Low complexity" evidence="3">
    <location>
        <begin position="147"/>
        <end position="164"/>
    </location>
</feature>
<reference evidence="5 6" key="1">
    <citation type="journal article" date="2020" name="Genomics">
        <title>Complete, high-quality genomes from long-read metagenomic sequencing of two wolf lichen thalli reveals enigmatic genome architecture.</title>
        <authorList>
            <person name="McKenzie S.K."/>
            <person name="Walston R.F."/>
            <person name="Allen J.L."/>
        </authorList>
    </citation>
    <scope>NUCLEOTIDE SEQUENCE [LARGE SCALE GENOMIC DNA]</scope>
    <source>
        <strain evidence="5">WasteWater1</strain>
    </source>
</reference>
<evidence type="ECO:0000313" key="6">
    <source>
        <dbReference type="Proteomes" id="UP000593566"/>
    </source>
</evidence>
<dbReference type="EMBL" id="JACCJB010000017">
    <property type="protein sequence ID" value="KAF6220326.1"/>
    <property type="molecule type" value="Genomic_DNA"/>
</dbReference>
<feature type="domain" description="RRM" evidence="4">
    <location>
        <begin position="379"/>
        <end position="457"/>
    </location>
</feature>
<dbReference type="PROSITE" id="PS50102">
    <property type="entry name" value="RRM"/>
    <property type="match status" value="2"/>
</dbReference>
<dbReference type="GO" id="GO:0003723">
    <property type="term" value="F:RNA binding"/>
    <property type="evidence" value="ECO:0007669"/>
    <property type="project" value="UniProtKB-UniRule"/>
</dbReference>
<feature type="region of interest" description="Disordered" evidence="3">
    <location>
        <begin position="349"/>
        <end position="374"/>
    </location>
</feature>
<protein>
    <recommendedName>
        <fullName evidence="4">RRM domain-containing protein</fullName>
    </recommendedName>
</protein>
<dbReference type="InterPro" id="IPR000504">
    <property type="entry name" value="RRM_dom"/>
</dbReference>
<name>A0A8H6F9V5_9LECA</name>
<dbReference type="InterPro" id="IPR035979">
    <property type="entry name" value="RBD_domain_sf"/>
</dbReference>
<feature type="compositionally biased region" description="Basic and acidic residues" evidence="3">
    <location>
        <begin position="42"/>
        <end position="63"/>
    </location>
</feature>
<dbReference type="InterPro" id="IPR012677">
    <property type="entry name" value="Nucleotide-bd_a/b_plait_sf"/>
</dbReference>
<gene>
    <name evidence="5" type="ORF">HO133_003458</name>
</gene>
<evidence type="ECO:0000256" key="2">
    <source>
        <dbReference type="PROSITE-ProRule" id="PRU00176"/>
    </source>
</evidence>
<feature type="compositionally biased region" description="Low complexity" evidence="3">
    <location>
        <begin position="218"/>
        <end position="227"/>
    </location>
</feature>
<dbReference type="SMART" id="SM00360">
    <property type="entry name" value="RRM"/>
    <property type="match status" value="2"/>
</dbReference>
<feature type="compositionally biased region" description="Acidic residues" evidence="3">
    <location>
        <begin position="169"/>
        <end position="186"/>
    </location>
</feature>
<keyword evidence="1 2" id="KW-0694">RNA-binding</keyword>
<dbReference type="AlphaFoldDB" id="A0A8H6F9V5"/>
<keyword evidence="6" id="KW-1185">Reference proteome</keyword>
<feature type="compositionally biased region" description="Gly residues" evidence="3">
    <location>
        <begin position="488"/>
        <end position="511"/>
    </location>
</feature>
<comment type="caution">
    <text evidence="5">The sequence shown here is derived from an EMBL/GenBank/DDBJ whole genome shotgun (WGS) entry which is preliminary data.</text>
</comment>
<feature type="compositionally biased region" description="Gly residues" evidence="3">
    <location>
        <begin position="467"/>
        <end position="481"/>
    </location>
</feature>
<feature type="region of interest" description="Disordered" evidence="3">
    <location>
        <begin position="451"/>
        <end position="514"/>
    </location>
</feature>
<evidence type="ECO:0000259" key="4">
    <source>
        <dbReference type="PROSITE" id="PS50102"/>
    </source>
</evidence>
<dbReference type="Gene3D" id="3.30.70.330">
    <property type="match status" value="2"/>
</dbReference>
<feature type="compositionally biased region" description="Acidic residues" evidence="3">
    <location>
        <begin position="228"/>
        <end position="241"/>
    </location>
</feature>
<dbReference type="PANTHER" id="PTHR48027">
    <property type="entry name" value="HETEROGENEOUS NUCLEAR RIBONUCLEOPROTEIN 87F-RELATED"/>
    <property type="match status" value="1"/>
</dbReference>
<evidence type="ECO:0000256" key="1">
    <source>
        <dbReference type="ARBA" id="ARBA00022884"/>
    </source>
</evidence>
<feature type="domain" description="RRM" evidence="4">
    <location>
        <begin position="274"/>
        <end position="356"/>
    </location>
</feature>
<evidence type="ECO:0000256" key="3">
    <source>
        <dbReference type="SAM" id="MobiDB-lite"/>
    </source>
</evidence>
<dbReference type="RefSeq" id="XP_037149761.1">
    <property type="nucleotide sequence ID" value="XM_037294380.1"/>
</dbReference>
<dbReference type="Proteomes" id="UP000593566">
    <property type="component" value="Unassembled WGS sequence"/>
</dbReference>
<dbReference type="Pfam" id="PF00076">
    <property type="entry name" value="RRM_1"/>
    <property type="match status" value="2"/>
</dbReference>
<sequence length="567" mass="59987">MAKTKSAQPDKAIKSSKDAQVKPLSSVKQGAVTKPSQTSKSKSKDIAKQVAVKADRVGKEDKKSKKAKKEPTPEPSPSESEDEEDSSASSASSDDSEVEVPAPKAAAKTNGVKTNGVAKAVLKVESDDDESGSSDSSASSDDELEESTAAKSAPAAVAKDTAAGAKEESESDEDSSEDDEESDEETENKGPVDAKALNGKLEVVASKEASSDEESGSDDTSSGTSDGSSDEESEEEDEEETVVPAPKKRKAEAEAAPAAKKTKTEPKGDEATERNLFVGRLSYNVDEEWLTREFENFGELSGVRVITDRDSGRSKGRVPFNVMFQLKTDVAPDTAQKAMHESEIDGRTINVDFSKPKAPPSQRQDRSKSFGDNLSPASDTIFVANLAFEATEDMVGEEFGKHGSVLGVRLPTDMETGSPKGFGYVQFGSVEEAQEVFGKMSGALVLGRPVRLDYSTPRPPRNNDSPGGRGGRGGGFRGGRGGNDRGGRGGGRGRGGFNDRGGRGGGRGGRGASTNRGGFGDFQAIIKFDDILFIGSITTTKVFFFYATKAALAGLYHTQYMFARWLG</sequence>
<organism evidence="5 6">
    <name type="scientific">Letharia lupina</name>
    <dbReference type="NCBI Taxonomy" id="560253"/>
    <lineage>
        <taxon>Eukaryota</taxon>
        <taxon>Fungi</taxon>
        <taxon>Dikarya</taxon>
        <taxon>Ascomycota</taxon>
        <taxon>Pezizomycotina</taxon>
        <taxon>Lecanoromycetes</taxon>
        <taxon>OSLEUM clade</taxon>
        <taxon>Lecanoromycetidae</taxon>
        <taxon>Lecanorales</taxon>
        <taxon>Lecanorineae</taxon>
        <taxon>Parmeliaceae</taxon>
        <taxon>Letharia</taxon>
    </lineage>
</organism>
<evidence type="ECO:0000313" key="5">
    <source>
        <dbReference type="EMBL" id="KAF6220326.1"/>
    </source>
</evidence>